<evidence type="ECO:0000256" key="3">
    <source>
        <dbReference type="ARBA" id="ARBA00024344"/>
    </source>
</evidence>
<comment type="subcellular location">
    <subcellularLocation>
        <location evidence="2">Spore coat</location>
    </subcellularLocation>
</comment>
<dbReference type="InterPro" id="IPR012347">
    <property type="entry name" value="Ferritin-like"/>
</dbReference>
<dbReference type="Pfam" id="PF07875">
    <property type="entry name" value="Coat_F"/>
    <property type="match status" value="1"/>
</dbReference>
<dbReference type="Gene3D" id="1.20.1260.10">
    <property type="match status" value="1"/>
</dbReference>
<evidence type="ECO:0000256" key="1">
    <source>
        <dbReference type="ARBA" id="ARBA00022969"/>
    </source>
</evidence>
<organism evidence="5 6">
    <name type="scientific">Paenibacillus yanchengensis</name>
    <dbReference type="NCBI Taxonomy" id="2035833"/>
    <lineage>
        <taxon>Bacteria</taxon>
        <taxon>Bacillati</taxon>
        <taxon>Bacillota</taxon>
        <taxon>Bacilli</taxon>
        <taxon>Bacillales</taxon>
        <taxon>Paenibacillaceae</taxon>
        <taxon>Paenibacillus</taxon>
    </lineage>
</organism>
<dbReference type="PANTHER" id="PTHR39183:SF1">
    <property type="entry name" value="SPORE COAT PROTEIN F-LIKE PROTEIN YHCQ"/>
    <property type="match status" value="1"/>
</dbReference>
<reference evidence="6" key="1">
    <citation type="journal article" date="2019" name="Int. J. Syst. Evol. Microbiol.">
        <title>The Global Catalogue of Microorganisms (GCM) 10K type strain sequencing project: providing services to taxonomists for standard genome sequencing and annotation.</title>
        <authorList>
            <consortium name="The Broad Institute Genomics Platform"/>
            <consortium name="The Broad Institute Genome Sequencing Center for Infectious Disease"/>
            <person name="Wu L."/>
            <person name="Ma J."/>
        </authorList>
    </citation>
    <scope>NUCLEOTIDE SEQUENCE [LARGE SCALE GENOMIC DNA]</scope>
    <source>
        <strain evidence="6">GH52</strain>
    </source>
</reference>
<keyword evidence="1" id="KW-0749">Sporulation</keyword>
<dbReference type="EMBL" id="JBHUHO010000008">
    <property type="protein sequence ID" value="MFD2114641.1"/>
    <property type="molecule type" value="Genomic_DNA"/>
</dbReference>
<keyword evidence="5" id="KW-0946">Virion</keyword>
<name>A0ABW4YG78_9BACL</name>
<gene>
    <name evidence="5" type="ORF">ACFSJH_02620</name>
</gene>
<dbReference type="InterPro" id="IPR012851">
    <property type="entry name" value="Spore_coat_CotF-like"/>
</dbReference>
<comment type="similarity">
    <text evidence="3">Belongs to the CotF family.</text>
</comment>
<dbReference type="RefSeq" id="WP_377769661.1">
    <property type="nucleotide sequence ID" value="NZ_JBHUHO010000008.1"/>
</dbReference>
<keyword evidence="5" id="KW-0167">Capsid protein</keyword>
<evidence type="ECO:0000256" key="2">
    <source>
        <dbReference type="ARBA" id="ARBA00024325"/>
    </source>
</evidence>
<accession>A0ABW4YG78</accession>
<evidence type="ECO:0000256" key="4">
    <source>
        <dbReference type="SAM" id="MobiDB-lite"/>
    </source>
</evidence>
<dbReference type="Proteomes" id="UP001597362">
    <property type="component" value="Unassembled WGS sequence"/>
</dbReference>
<dbReference type="PANTHER" id="PTHR39183">
    <property type="entry name" value="SPORE COAT PROTEIN F-LIKE PROTEIN YHCQ"/>
    <property type="match status" value="1"/>
</dbReference>
<evidence type="ECO:0000313" key="6">
    <source>
        <dbReference type="Proteomes" id="UP001597362"/>
    </source>
</evidence>
<evidence type="ECO:0000313" key="5">
    <source>
        <dbReference type="EMBL" id="MFD2114641.1"/>
    </source>
</evidence>
<keyword evidence="6" id="KW-1185">Reference proteome</keyword>
<feature type="region of interest" description="Disordered" evidence="4">
    <location>
        <begin position="1"/>
        <end position="20"/>
    </location>
</feature>
<sequence>MQQQNVTSSQSKSVSPPMNHGGHELFDVHEVLSCAISVLDQYMMFKQHVQDQELMKLMDKQYQFMAMQYNITVDCFKSGQEPTQKTTTYLIDDVLQPVYGLQPGQPKMPIQSISEINDAGITDSMQGLIKSHAGLLTKAALETTNPVVRRVLAAQVQNFIEMSYELFMYQNKKAYYQVPQLTVADMQHMVQSYAPAANIAAGMSAGQNIH</sequence>
<proteinExistence type="inferred from homology"/>
<feature type="compositionally biased region" description="Polar residues" evidence="4">
    <location>
        <begin position="1"/>
        <end position="16"/>
    </location>
</feature>
<protein>
    <submittedName>
        <fullName evidence="5">Spore coat protein</fullName>
    </submittedName>
</protein>
<comment type="caution">
    <text evidence="5">The sequence shown here is derived from an EMBL/GenBank/DDBJ whole genome shotgun (WGS) entry which is preliminary data.</text>
</comment>